<evidence type="ECO:0000256" key="2">
    <source>
        <dbReference type="ARBA" id="ARBA00022737"/>
    </source>
</evidence>
<organism evidence="3 4">
    <name type="scientific">Rhipicephalus microplus</name>
    <name type="common">Cattle tick</name>
    <name type="synonym">Boophilus microplus</name>
    <dbReference type="NCBI Taxonomy" id="6941"/>
    <lineage>
        <taxon>Eukaryota</taxon>
        <taxon>Metazoa</taxon>
        <taxon>Ecdysozoa</taxon>
        <taxon>Arthropoda</taxon>
        <taxon>Chelicerata</taxon>
        <taxon>Arachnida</taxon>
        <taxon>Acari</taxon>
        <taxon>Parasitiformes</taxon>
        <taxon>Ixodida</taxon>
        <taxon>Ixodoidea</taxon>
        <taxon>Ixodidae</taxon>
        <taxon>Rhipicephalinae</taxon>
        <taxon>Rhipicephalus</taxon>
        <taxon>Boophilus</taxon>
    </lineage>
</organism>
<dbReference type="AlphaFoldDB" id="A0A9J6F4L3"/>
<keyword evidence="2" id="KW-0677">Repeat</keyword>
<dbReference type="Gene3D" id="2.120.10.80">
    <property type="entry name" value="Kelch-type beta propeller"/>
    <property type="match status" value="1"/>
</dbReference>
<dbReference type="SMART" id="SM00612">
    <property type="entry name" value="Kelch"/>
    <property type="match status" value="3"/>
</dbReference>
<reference evidence="3" key="2">
    <citation type="submission" date="2021-09" db="EMBL/GenBank/DDBJ databases">
        <authorList>
            <person name="Jia N."/>
            <person name="Wang J."/>
            <person name="Shi W."/>
            <person name="Du L."/>
            <person name="Sun Y."/>
            <person name="Zhan W."/>
            <person name="Jiang J."/>
            <person name="Wang Q."/>
            <person name="Zhang B."/>
            <person name="Ji P."/>
            <person name="Sakyi L.B."/>
            <person name="Cui X."/>
            <person name="Yuan T."/>
            <person name="Jiang B."/>
            <person name="Yang W."/>
            <person name="Lam T.T.-Y."/>
            <person name="Chang Q."/>
            <person name="Ding S."/>
            <person name="Wang X."/>
            <person name="Zhu J."/>
            <person name="Ruan X."/>
            <person name="Zhao L."/>
            <person name="Wei J."/>
            <person name="Que T."/>
            <person name="Du C."/>
            <person name="Cheng J."/>
            <person name="Dai P."/>
            <person name="Han X."/>
            <person name="Huang E."/>
            <person name="Gao Y."/>
            <person name="Liu J."/>
            <person name="Shao H."/>
            <person name="Ye R."/>
            <person name="Li L."/>
            <person name="Wei W."/>
            <person name="Wang X."/>
            <person name="Wang C."/>
            <person name="Huo Q."/>
            <person name="Li W."/>
            <person name="Guo W."/>
            <person name="Chen H."/>
            <person name="Chen S."/>
            <person name="Zhou L."/>
            <person name="Zhou L."/>
            <person name="Ni X."/>
            <person name="Tian J."/>
            <person name="Zhou Y."/>
            <person name="Sheng Y."/>
            <person name="Liu T."/>
            <person name="Pan Y."/>
            <person name="Xia L."/>
            <person name="Li J."/>
            <person name="Zhao F."/>
            <person name="Cao W."/>
        </authorList>
    </citation>
    <scope>NUCLEOTIDE SEQUENCE</scope>
    <source>
        <strain evidence="3">Rmic-2018</strain>
        <tissue evidence="3">Larvae</tissue>
    </source>
</reference>
<evidence type="ECO:0000313" key="4">
    <source>
        <dbReference type="Proteomes" id="UP000821866"/>
    </source>
</evidence>
<sequence length="164" mass="17944">MGGRMVVVDCWTAGKIYASGGFDGEKVLRSVEMYSPSHETWCLVRSLPSPRCSHQMAVVGDRMYIIGGYDGRRRLSTVMCAGDEGPLFWRLVCPMRIGRSTFAAALFDGELYVIGGFDAEVERYCPSSDSWQPVVPLNEAVSAMAACTLKGLAISRRFSAGAER</sequence>
<reference evidence="3" key="1">
    <citation type="journal article" date="2020" name="Cell">
        <title>Large-Scale Comparative Analyses of Tick Genomes Elucidate Their Genetic Diversity and Vector Capacities.</title>
        <authorList>
            <consortium name="Tick Genome and Microbiome Consortium (TIGMIC)"/>
            <person name="Jia N."/>
            <person name="Wang J."/>
            <person name="Shi W."/>
            <person name="Du L."/>
            <person name="Sun Y."/>
            <person name="Zhan W."/>
            <person name="Jiang J.F."/>
            <person name="Wang Q."/>
            <person name="Zhang B."/>
            <person name="Ji P."/>
            <person name="Bell-Sakyi L."/>
            <person name="Cui X.M."/>
            <person name="Yuan T.T."/>
            <person name="Jiang B.G."/>
            <person name="Yang W.F."/>
            <person name="Lam T.T."/>
            <person name="Chang Q.C."/>
            <person name="Ding S.J."/>
            <person name="Wang X.J."/>
            <person name="Zhu J.G."/>
            <person name="Ruan X.D."/>
            <person name="Zhao L."/>
            <person name="Wei J.T."/>
            <person name="Ye R.Z."/>
            <person name="Que T.C."/>
            <person name="Du C.H."/>
            <person name="Zhou Y.H."/>
            <person name="Cheng J.X."/>
            <person name="Dai P.F."/>
            <person name="Guo W.B."/>
            <person name="Han X.H."/>
            <person name="Huang E.J."/>
            <person name="Li L.F."/>
            <person name="Wei W."/>
            <person name="Gao Y.C."/>
            <person name="Liu J.Z."/>
            <person name="Shao H.Z."/>
            <person name="Wang X."/>
            <person name="Wang C.C."/>
            <person name="Yang T.C."/>
            <person name="Huo Q.B."/>
            <person name="Li W."/>
            <person name="Chen H.Y."/>
            <person name="Chen S.E."/>
            <person name="Zhou L.G."/>
            <person name="Ni X.B."/>
            <person name="Tian J.H."/>
            <person name="Sheng Y."/>
            <person name="Liu T."/>
            <person name="Pan Y.S."/>
            <person name="Xia L.Y."/>
            <person name="Li J."/>
            <person name="Zhao F."/>
            <person name="Cao W.C."/>
        </authorList>
    </citation>
    <scope>NUCLEOTIDE SEQUENCE</scope>
    <source>
        <strain evidence="3">Rmic-2018</strain>
    </source>
</reference>
<dbReference type="EMBL" id="JABSTU010000001">
    <property type="protein sequence ID" value="KAH8041730.1"/>
    <property type="molecule type" value="Genomic_DNA"/>
</dbReference>
<dbReference type="Proteomes" id="UP000821866">
    <property type="component" value="Chromosome 1"/>
</dbReference>
<evidence type="ECO:0000256" key="1">
    <source>
        <dbReference type="ARBA" id="ARBA00022441"/>
    </source>
</evidence>
<dbReference type="Pfam" id="PF01344">
    <property type="entry name" value="Kelch_1"/>
    <property type="match status" value="3"/>
</dbReference>
<gene>
    <name evidence="3" type="ORF">HPB51_017532</name>
</gene>
<dbReference type="InterPro" id="IPR015915">
    <property type="entry name" value="Kelch-typ_b-propeller"/>
</dbReference>
<dbReference type="InterPro" id="IPR006652">
    <property type="entry name" value="Kelch_1"/>
</dbReference>
<dbReference type="SUPFAM" id="SSF117281">
    <property type="entry name" value="Kelch motif"/>
    <property type="match status" value="1"/>
</dbReference>
<keyword evidence="1" id="KW-0880">Kelch repeat</keyword>
<keyword evidence="4" id="KW-1185">Reference proteome</keyword>
<dbReference type="PANTHER" id="PTHR45632:SF3">
    <property type="entry name" value="KELCH-LIKE PROTEIN 32"/>
    <property type="match status" value="1"/>
</dbReference>
<proteinExistence type="predicted"/>
<accession>A0A9J6F4L3</accession>
<protein>
    <submittedName>
        <fullName evidence="3">Uncharacterized protein</fullName>
    </submittedName>
</protein>
<dbReference type="VEuPathDB" id="VectorBase:LOC119162128"/>
<dbReference type="PANTHER" id="PTHR45632">
    <property type="entry name" value="LD33804P"/>
    <property type="match status" value="1"/>
</dbReference>
<comment type="caution">
    <text evidence="3">The sequence shown here is derived from an EMBL/GenBank/DDBJ whole genome shotgun (WGS) entry which is preliminary data.</text>
</comment>
<name>A0A9J6F4L3_RHIMP</name>
<evidence type="ECO:0000313" key="3">
    <source>
        <dbReference type="EMBL" id="KAH8041730.1"/>
    </source>
</evidence>